<dbReference type="AlphaFoldDB" id="A0A9D1GNK2"/>
<sequence>METISTVIAAVAAILGGVWFILGKVFKMGVTAARIDNIEGSMTELKDSLKDFPCSSHHDDITRIKALLLEKYPKSASVFSCKCSPRRLNETGEKLFRAVDGEKFINENKTALFKLISDSRPLVELDVEQAAVAACLALAGTPAFNRIKQFVYEEPAWKLPDGAAYDITTEDVCFVIGLRLRDIYLNEVPGSKS</sequence>
<keyword evidence="1" id="KW-0472">Membrane</keyword>
<keyword evidence="1" id="KW-1133">Transmembrane helix</keyword>
<reference evidence="2" key="1">
    <citation type="submission" date="2020-10" db="EMBL/GenBank/DDBJ databases">
        <authorList>
            <person name="Gilroy R."/>
        </authorList>
    </citation>
    <scope>NUCLEOTIDE SEQUENCE</scope>
    <source>
        <strain evidence="2">ChiHecec2B26-709</strain>
    </source>
</reference>
<proteinExistence type="predicted"/>
<dbReference type="EMBL" id="DVLC01000080">
    <property type="protein sequence ID" value="HIT47054.1"/>
    <property type="molecule type" value="Genomic_DNA"/>
</dbReference>
<evidence type="ECO:0000313" key="3">
    <source>
        <dbReference type="Proteomes" id="UP000886881"/>
    </source>
</evidence>
<comment type="caution">
    <text evidence="2">The sequence shown here is derived from an EMBL/GenBank/DDBJ whole genome shotgun (WGS) entry which is preliminary data.</text>
</comment>
<protein>
    <submittedName>
        <fullName evidence="2">Uncharacterized protein</fullName>
    </submittedName>
</protein>
<evidence type="ECO:0000256" key="1">
    <source>
        <dbReference type="SAM" id="Phobius"/>
    </source>
</evidence>
<feature type="transmembrane region" description="Helical" evidence="1">
    <location>
        <begin position="6"/>
        <end position="26"/>
    </location>
</feature>
<evidence type="ECO:0000313" key="2">
    <source>
        <dbReference type="EMBL" id="HIT47054.1"/>
    </source>
</evidence>
<reference evidence="2" key="2">
    <citation type="journal article" date="2021" name="PeerJ">
        <title>Extensive microbial diversity within the chicken gut microbiome revealed by metagenomics and culture.</title>
        <authorList>
            <person name="Gilroy R."/>
            <person name="Ravi A."/>
            <person name="Getino M."/>
            <person name="Pursley I."/>
            <person name="Horton D.L."/>
            <person name="Alikhan N.F."/>
            <person name="Baker D."/>
            <person name="Gharbi K."/>
            <person name="Hall N."/>
            <person name="Watson M."/>
            <person name="Adriaenssens E.M."/>
            <person name="Foster-Nyarko E."/>
            <person name="Jarju S."/>
            <person name="Secka A."/>
            <person name="Antonio M."/>
            <person name="Oren A."/>
            <person name="Chaudhuri R.R."/>
            <person name="La Ragione R."/>
            <person name="Hildebrand F."/>
            <person name="Pallen M.J."/>
        </authorList>
    </citation>
    <scope>NUCLEOTIDE SEQUENCE</scope>
    <source>
        <strain evidence="2">ChiHecec2B26-709</strain>
    </source>
</reference>
<organism evidence="2 3">
    <name type="scientific">Candidatus Cryptobacteroides merdipullorum</name>
    <dbReference type="NCBI Taxonomy" id="2840771"/>
    <lineage>
        <taxon>Bacteria</taxon>
        <taxon>Pseudomonadati</taxon>
        <taxon>Bacteroidota</taxon>
        <taxon>Bacteroidia</taxon>
        <taxon>Bacteroidales</taxon>
        <taxon>Candidatus Cryptobacteroides</taxon>
    </lineage>
</organism>
<dbReference type="Proteomes" id="UP000886881">
    <property type="component" value="Unassembled WGS sequence"/>
</dbReference>
<name>A0A9D1GNK2_9BACT</name>
<accession>A0A9D1GNK2</accession>
<gene>
    <name evidence="2" type="ORF">IAC35_04260</name>
</gene>
<keyword evidence="1" id="KW-0812">Transmembrane</keyword>